<accession>A0A6P7GQG0</accession>
<feature type="region of interest" description="Disordered" evidence="2">
    <location>
        <begin position="429"/>
        <end position="491"/>
    </location>
</feature>
<feature type="coiled-coil region" evidence="1">
    <location>
        <begin position="86"/>
        <end position="113"/>
    </location>
</feature>
<sequence length="491" mass="55651">EEERKRIGREKEGEENRQKDEKNKAKSQRKENAREEGESSSSDSSSDDESEEEEQTPNCNARTKLERLQDSVAALEKLMVEVPNTRVAIKQEVDNLRNRLFDYTEELEESKKKEEVPRKSVCTTSRGVQTNMQPLKVKKMATMGVQVDLENPEAIKRRVDAITEKMAICEYEEITEFLNEDWPEEVFQRTEVKEGDISDIAADVAVFVTNNDEDKKAMETVKVSLSVAAEETRRAECGRAAVAAQQVEEREVLWCNVLLSTAVNHPEESSDDHSSDQEDGKDGFTIQNRRTRKKKKKSKGKDSTQNVETTENVTEATQKVEDSQNIEATQEVEDMDEDVPGAEGGGTTKRQRIEEDAASEDELTKANAEINRLRTLMKEFAANVDANNKKYEEVIAQQKAEIKELNTEIRRMSEKMDARFDELIALQKQLAKKPEKKNPEKTDKKPPLETSAEDSVTHQVQVPRPPPRKFAYSFDCPPESSSEVLTPSASS</sequence>
<feature type="compositionally biased region" description="Basic residues" evidence="2">
    <location>
        <begin position="289"/>
        <end position="299"/>
    </location>
</feature>
<feature type="compositionally biased region" description="Acidic residues" evidence="2">
    <location>
        <begin position="330"/>
        <end position="340"/>
    </location>
</feature>
<feature type="compositionally biased region" description="Basic and acidic residues" evidence="2">
    <location>
        <begin position="9"/>
        <end position="37"/>
    </location>
</feature>
<feature type="compositionally biased region" description="Low complexity" evidence="2">
    <location>
        <begin position="304"/>
        <end position="317"/>
    </location>
</feature>
<reference evidence="3" key="1">
    <citation type="submission" date="2025-08" db="UniProtKB">
        <authorList>
            <consortium name="RefSeq"/>
        </authorList>
    </citation>
    <scope>IDENTIFICATION</scope>
    <source>
        <tissue evidence="3">Whole insect</tissue>
    </source>
</reference>
<proteinExistence type="predicted"/>
<evidence type="ECO:0000256" key="1">
    <source>
        <dbReference type="SAM" id="Coils"/>
    </source>
</evidence>
<feature type="non-terminal residue" evidence="3">
    <location>
        <position position="1"/>
    </location>
</feature>
<organism evidence="3">
    <name type="scientific">Diabrotica virgifera virgifera</name>
    <name type="common">western corn rootworm</name>
    <dbReference type="NCBI Taxonomy" id="50390"/>
    <lineage>
        <taxon>Eukaryota</taxon>
        <taxon>Metazoa</taxon>
        <taxon>Ecdysozoa</taxon>
        <taxon>Arthropoda</taxon>
        <taxon>Hexapoda</taxon>
        <taxon>Insecta</taxon>
        <taxon>Pterygota</taxon>
        <taxon>Neoptera</taxon>
        <taxon>Endopterygota</taxon>
        <taxon>Coleoptera</taxon>
        <taxon>Polyphaga</taxon>
        <taxon>Cucujiformia</taxon>
        <taxon>Chrysomeloidea</taxon>
        <taxon>Chrysomelidae</taxon>
        <taxon>Galerucinae</taxon>
        <taxon>Diabroticina</taxon>
        <taxon>Diabroticites</taxon>
        <taxon>Diabrotica</taxon>
    </lineage>
</organism>
<dbReference type="AlphaFoldDB" id="A0A6P7GQG0"/>
<evidence type="ECO:0000313" key="3">
    <source>
        <dbReference type="RefSeq" id="XP_028152136.1"/>
    </source>
</evidence>
<name>A0A6P7GQG0_DIAVI</name>
<keyword evidence="1" id="KW-0175">Coiled coil</keyword>
<feature type="compositionally biased region" description="Polar residues" evidence="2">
    <location>
        <begin position="479"/>
        <end position="491"/>
    </location>
</feature>
<feature type="compositionally biased region" description="Acidic residues" evidence="2">
    <location>
        <begin position="45"/>
        <end position="55"/>
    </location>
</feature>
<protein>
    <submittedName>
        <fullName evidence="3">Glutamic acid-rich protein-like</fullName>
    </submittedName>
</protein>
<gene>
    <name evidence="3" type="primary">LOC114345518</name>
</gene>
<dbReference type="RefSeq" id="XP_028152136.1">
    <property type="nucleotide sequence ID" value="XM_028296335.1"/>
</dbReference>
<dbReference type="InParanoid" id="A0A6P7GQG0"/>
<feature type="compositionally biased region" description="Basic and acidic residues" evidence="2">
    <location>
        <begin position="432"/>
        <end position="447"/>
    </location>
</feature>
<feature type="region of interest" description="Disordered" evidence="2">
    <location>
        <begin position="265"/>
        <end position="365"/>
    </location>
</feature>
<evidence type="ECO:0000256" key="2">
    <source>
        <dbReference type="SAM" id="MobiDB-lite"/>
    </source>
</evidence>
<feature type="region of interest" description="Disordered" evidence="2">
    <location>
        <begin position="1"/>
        <end position="65"/>
    </location>
</feature>
<feature type="compositionally biased region" description="Basic and acidic residues" evidence="2">
    <location>
        <begin position="265"/>
        <end position="282"/>
    </location>
</feature>